<reference evidence="3 4" key="1">
    <citation type="submission" date="2020-08" db="EMBL/GenBank/DDBJ databases">
        <title>A Genomic Blueprint of the Chicken Gut Microbiome.</title>
        <authorList>
            <person name="Gilroy R."/>
            <person name="Ravi A."/>
            <person name="Getino M."/>
            <person name="Pursley I."/>
            <person name="Horton D.L."/>
            <person name="Alikhan N.-F."/>
            <person name="Baker D."/>
            <person name="Gharbi K."/>
            <person name="Hall N."/>
            <person name="Watson M."/>
            <person name="Adriaenssens E.M."/>
            <person name="Foster-Nyarko E."/>
            <person name="Jarju S."/>
            <person name="Secka A."/>
            <person name="Antonio M."/>
            <person name="Oren A."/>
            <person name="Chaudhuri R."/>
            <person name="La Ragione R.M."/>
            <person name="Hildebrand F."/>
            <person name="Pallen M.J."/>
        </authorList>
    </citation>
    <scope>NUCLEOTIDE SEQUENCE [LARGE SCALE GENOMIC DNA]</scope>
    <source>
        <strain evidence="3 4">Sa2YVA2</strain>
    </source>
</reference>
<comment type="caution">
    <text evidence="3">The sequence shown here is derived from an EMBL/GenBank/DDBJ whole genome shotgun (WGS) entry which is preliminary data.</text>
</comment>
<dbReference type="Gene3D" id="3.30.530.20">
    <property type="match status" value="1"/>
</dbReference>
<dbReference type="SUPFAM" id="SSF55961">
    <property type="entry name" value="Bet v1-like"/>
    <property type="match status" value="1"/>
</dbReference>
<dbReference type="CDD" id="cd08901">
    <property type="entry name" value="SRPBCC_CalC_Aha1-like_8"/>
    <property type="match status" value="1"/>
</dbReference>
<protein>
    <submittedName>
        <fullName evidence="3">SRPBCC family protein</fullName>
    </submittedName>
</protein>
<dbReference type="Proteomes" id="UP000626786">
    <property type="component" value="Unassembled WGS sequence"/>
</dbReference>
<dbReference type="InterPro" id="IPR013538">
    <property type="entry name" value="ASHA1/2-like_C"/>
</dbReference>
<dbReference type="EMBL" id="JACSQN010000025">
    <property type="protein sequence ID" value="MBD7986222.1"/>
    <property type="molecule type" value="Genomic_DNA"/>
</dbReference>
<dbReference type="RefSeq" id="WP_191696048.1">
    <property type="nucleotide sequence ID" value="NZ_JACSQN010000025.1"/>
</dbReference>
<evidence type="ECO:0000313" key="4">
    <source>
        <dbReference type="Proteomes" id="UP000626786"/>
    </source>
</evidence>
<feature type="domain" description="Activator of Hsp90 ATPase homologue 1/2-like C-terminal" evidence="2">
    <location>
        <begin position="14"/>
        <end position="129"/>
    </location>
</feature>
<evidence type="ECO:0000313" key="3">
    <source>
        <dbReference type="EMBL" id="MBD7986222.1"/>
    </source>
</evidence>
<name>A0ABR8UDW2_9BACL</name>
<dbReference type="Pfam" id="PF08327">
    <property type="entry name" value="AHSA1"/>
    <property type="match status" value="1"/>
</dbReference>
<dbReference type="InterPro" id="IPR023393">
    <property type="entry name" value="START-like_dom_sf"/>
</dbReference>
<sequence>MNTDITTKMMILKPARDVFEAIVDPQKMGGYWFSSGTARVEQDKNITWKYEEYGAEGNIHVKEVEENKKIVFDWGETTVTMTFFDEDESTIIQVTESGLKEDDPDLVAKMLGQKEGWVYMLTCLKGYIENGITTLRASLVH</sequence>
<organism evidence="3 4">
    <name type="scientific">Sporosarcina quadrami</name>
    <dbReference type="NCBI Taxonomy" id="2762234"/>
    <lineage>
        <taxon>Bacteria</taxon>
        <taxon>Bacillati</taxon>
        <taxon>Bacillota</taxon>
        <taxon>Bacilli</taxon>
        <taxon>Bacillales</taxon>
        <taxon>Caryophanaceae</taxon>
        <taxon>Sporosarcina</taxon>
    </lineage>
</organism>
<evidence type="ECO:0000259" key="2">
    <source>
        <dbReference type="Pfam" id="PF08327"/>
    </source>
</evidence>
<evidence type="ECO:0000256" key="1">
    <source>
        <dbReference type="ARBA" id="ARBA00006817"/>
    </source>
</evidence>
<comment type="similarity">
    <text evidence="1">Belongs to the AHA1 family.</text>
</comment>
<proteinExistence type="inferred from homology"/>
<gene>
    <name evidence="3" type="ORF">H9649_16755</name>
</gene>
<keyword evidence="4" id="KW-1185">Reference proteome</keyword>
<accession>A0ABR8UDW2</accession>